<dbReference type="AlphaFoldDB" id="A0A1H8V376"/>
<evidence type="ECO:0000313" key="2">
    <source>
        <dbReference type="Proteomes" id="UP000199126"/>
    </source>
</evidence>
<protein>
    <submittedName>
        <fullName evidence="1">Uncharacterized protein</fullName>
    </submittedName>
</protein>
<accession>A0A1H8V376</accession>
<name>A0A1H8V376_9EURY</name>
<gene>
    <name evidence="1" type="ORF">SAMN04487948_1146</name>
</gene>
<evidence type="ECO:0000313" key="1">
    <source>
        <dbReference type="EMBL" id="SEP09942.1"/>
    </source>
</evidence>
<sequence>MLSIIVSSQRNDSLAGGQYRDHELKHALETVLSVMSDLLERIGIHHSIHDVVAESDVVMLSTNLEPSSE</sequence>
<proteinExistence type="predicted"/>
<organism evidence="1 2">
    <name type="scientific">Halogranum amylolyticum</name>
    <dbReference type="NCBI Taxonomy" id="660520"/>
    <lineage>
        <taxon>Archaea</taxon>
        <taxon>Methanobacteriati</taxon>
        <taxon>Methanobacteriota</taxon>
        <taxon>Stenosarchaea group</taxon>
        <taxon>Halobacteria</taxon>
        <taxon>Halobacteriales</taxon>
        <taxon>Haloferacaceae</taxon>
    </lineage>
</organism>
<dbReference type="EMBL" id="FODV01000014">
    <property type="protein sequence ID" value="SEP09942.1"/>
    <property type="molecule type" value="Genomic_DNA"/>
</dbReference>
<reference evidence="2" key="1">
    <citation type="submission" date="2016-10" db="EMBL/GenBank/DDBJ databases">
        <authorList>
            <person name="Varghese N."/>
            <person name="Submissions S."/>
        </authorList>
    </citation>
    <scope>NUCLEOTIDE SEQUENCE [LARGE SCALE GENOMIC DNA]</scope>
    <source>
        <strain evidence="2">CGMCC 1.10121</strain>
    </source>
</reference>
<keyword evidence="2" id="KW-1185">Reference proteome</keyword>
<dbReference type="Proteomes" id="UP000199126">
    <property type="component" value="Unassembled WGS sequence"/>
</dbReference>